<dbReference type="EMBL" id="AP021881">
    <property type="protein sequence ID" value="BBP00985.1"/>
    <property type="molecule type" value="Genomic_DNA"/>
</dbReference>
<name>A0A809RHF7_9PROT</name>
<dbReference type="KEGG" id="sniv:SFSGTM_16930"/>
<evidence type="ECO:0000313" key="1">
    <source>
        <dbReference type="EMBL" id="BBP00985.1"/>
    </source>
</evidence>
<gene>
    <name evidence="1" type="ORF">SFSGTM_16930</name>
</gene>
<protein>
    <submittedName>
        <fullName evidence="1">Uncharacterized protein</fullName>
    </submittedName>
</protein>
<keyword evidence="2" id="KW-1185">Reference proteome</keyword>
<accession>A0A809RHF7</accession>
<sequence>MHTLPNAVQHEREALLSDAVGILKTHGYKSVAAQDLAGYQEPDELLIPVLNVHMRPDIFASSEMEDGMILGVVEVSTDLGEESCGRRWQAFNAWANDHHTRMQVYVHPEDLNRATEIAKHWHMVPDFLVSVKRTH</sequence>
<proteinExistence type="predicted"/>
<reference evidence="2" key="1">
    <citation type="submission" date="2019-11" db="EMBL/GenBank/DDBJ databases">
        <title>Isolation and characterization of a novel species in the genus Sulfuriferula.</title>
        <authorList>
            <person name="Mochizuki J."/>
            <person name="Kojima H."/>
            <person name="Fukui M."/>
        </authorList>
    </citation>
    <scope>NUCLEOTIDE SEQUENCE [LARGE SCALE GENOMIC DNA]</scope>
    <source>
        <strain evidence="2">SGTM</strain>
    </source>
</reference>
<dbReference type="Proteomes" id="UP000463939">
    <property type="component" value="Chromosome"/>
</dbReference>
<dbReference type="RefSeq" id="WP_162084820.1">
    <property type="nucleotide sequence ID" value="NZ_AP021881.1"/>
</dbReference>
<evidence type="ECO:0000313" key="2">
    <source>
        <dbReference type="Proteomes" id="UP000463939"/>
    </source>
</evidence>
<dbReference type="AlphaFoldDB" id="A0A809RHF7"/>
<organism evidence="1 2">
    <name type="scientific">Sulfuriferula nivalis</name>
    <dbReference type="NCBI Taxonomy" id="2675298"/>
    <lineage>
        <taxon>Bacteria</taxon>
        <taxon>Pseudomonadati</taxon>
        <taxon>Pseudomonadota</taxon>
        <taxon>Betaproteobacteria</taxon>
        <taxon>Nitrosomonadales</taxon>
        <taxon>Sulfuricellaceae</taxon>
        <taxon>Sulfuriferula</taxon>
    </lineage>
</organism>